<proteinExistence type="predicted"/>
<dbReference type="RefSeq" id="WP_377007174.1">
    <property type="nucleotide sequence ID" value="NZ_JBHSLV010000010.1"/>
</dbReference>
<dbReference type="InterPro" id="IPR010266">
    <property type="entry name" value="NnrS"/>
</dbReference>
<keyword evidence="1" id="KW-0812">Transmembrane</keyword>
<comment type="caution">
    <text evidence="2">The sequence shown here is derived from an EMBL/GenBank/DDBJ whole genome shotgun (WGS) entry which is preliminary data.</text>
</comment>
<accession>A0ABW0H8E7</accession>
<organism evidence="2 3">
    <name type="scientific">Bosea vestrisii</name>
    <dbReference type="NCBI Taxonomy" id="151416"/>
    <lineage>
        <taxon>Bacteria</taxon>
        <taxon>Pseudomonadati</taxon>
        <taxon>Pseudomonadota</taxon>
        <taxon>Alphaproteobacteria</taxon>
        <taxon>Hyphomicrobiales</taxon>
        <taxon>Boseaceae</taxon>
        <taxon>Bosea</taxon>
    </lineage>
</organism>
<dbReference type="Proteomes" id="UP001596104">
    <property type="component" value="Unassembled WGS sequence"/>
</dbReference>
<keyword evidence="1" id="KW-1133">Transmembrane helix</keyword>
<evidence type="ECO:0000313" key="3">
    <source>
        <dbReference type="Proteomes" id="UP001596104"/>
    </source>
</evidence>
<keyword evidence="3" id="KW-1185">Reference proteome</keyword>
<dbReference type="EMBL" id="JBHSLV010000010">
    <property type="protein sequence ID" value="MFC5392414.1"/>
    <property type="molecule type" value="Genomic_DNA"/>
</dbReference>
<dbReference type="Pfam" id="PF05940">
    <property type="entry name" value="NnrS"/>
    <property type="match status" value="1"/>
</dbReference>
<evidence type="ECO:0000313" key="2">
    <source>
        <dbReference type="EMBL" id="MFC5392414.1"/>
    </source>
</evidence>
<sequence length="70" mass="7419">MLPPLAKLALGVMAAAGLMRVLPELGIGESVLGLHYQLSAGLWSASFAIWLIGFWPILNSRRGADGCQPD</sequence>
<feature type="transmembrane region" description="Helical" evidence="1">
    <location>
        <begin position="39"/>
        <end position="58"/>
    </location>
</feature>
<name>A0ABW0H8E7_9HYPH</name>
<evidence type="ECO:0000256" key="1">
    <source>
        <dbReference type="SAM" id="Phobius"/>
    </source>
</evidence>
<protein>
    <submittedName>
        <fullName evidence="2">NnrS family protein</fullName>
    </submittedName>
</protein>
<keyword evidence="1" id="KW-0472">Membrane</keyword>
<reference evidence="3" key="1">
    <citation type="journal article" date="2019" name="Int. J. Syst. Evol. Microbiol.">
        <title>The Global Catalogue of Microorganisms (GCM) 10K type strain sequencing project: providing services to taxonomists for standard genome sequencing and annotation.</title>
        <authorList>
            <consortium name="The Broad Institute Genomics Platform"/>
            <consortium name="The Broad Institute Genome Sequencing Center for Infectious Disease"/>
            <person name="Wu L."/>
            <person name="Ma J."/>
        </authorList>
    </citation>
    <scope>NUCLEOTIDE SEQUENCE [LARGE SCALE GENOMIC DNA]</scope>
    <source>
        <strain evidence="3">CGMCC 1.16326</strain>
    </source>
</reference>
<gene>
    <name evidence="2" type="ORF">ACFPPC_07145</name>
</gene>